<evidence type="ECO:0000313" key="2">
    <source>
        <dbReference type="EMBL" id="EIE26914.1"/>
    </source>
</evidence>
<accession>I0Z8E5</accession>
<reference evidence="2 3" key="1">
    <citation type="journal article" date="2012" name="Genome Biol.">
        <title>The genome of the polar eukaryotic microalga coccomyxa subellipsoidea reveals traits of cold adaptation.</title>
        <authorList>
            <person name="Blanc G."/>
            <person name="Agarkova I."/>
            <person name="Grimwood J."/>
            <person name="Kuo A."/>
            <person name="Brueggeman A."/>
            <person name="Dunigan D."/>
            <person name="Gurnon J."/>
            <person name="Ladunga I."/>
            <person name="Lindquist E."/>
            <person name="Lucas S."/>
            <person name="Pangilinan J."/>
            <person name="Proschold T."/>
            <person name="Salamov A."/>
            <person name="Schmutz J."/>
            <person name="Weeks D."/>
            <person name="Yamada T."/>
            <person name="Claverie J.M."/>
            <person name="Grigoriev I."/>
            <person name="Van Etten J."/>
            <person name="Lomsadze A."/>
            <person name="Borodovsky M."/>
        </authorList>
    </citation>
    <scope>NUCLEOTIDE SEQUENCE [LARGE SCALE GENOMIC DNA]</scope>
    <source>
        <strain evidence="2 3">C-169</strain>
    </source>
</reference>
<proteinExistence type="predicted"/>
<name>I0Z8E5_COCSC</name>
<comment type="caution">
    <text evidence="2">The sequence shown here is derived from an EMBL/GenBank/DDBJ whole genome shotgun (WGS) entry which is preliminary data.</text>
</comment>
<feature type="region of interest" description="Disordered" evidence="1">
    <location>
        <begin position="302"/>
        <end position="338"/>
    </location>
</feature>
<dbReference type="Proteomes" id="UP000007264">
    <property type="component" value="Unassembled WGS sequence"/>
</dbReference>
<dbReference type="OrthoDB" id="10539139at2759"/>
<dbReference type="AlphaFoldDB" id="I0Z8E5"/>
<evidence type="ECO:0000313" key="3">
    <source>
        <dbReference type="Proteomes" id="UP000007264"/>
    </source>
</evidence>
<evidence type="ECO:0000256" key="1">
    <source>
        <dbReference type="SAM" id="MobiDB-lite"/>
    </source>
</evidence>
<dbReference type="EMBL" id="AGSI01000002">
    <property type="protein sequence ID" value="EIE26914.1"/>
    <property type="molecule type" value="Genomic_DNA"/>
</dbReference>
<organism evidence="2 3">
    <name type="scientific">Coccomyxa subellipsoidea (strain C-169)</name>
    <name type="common">Green microalga</name>
    <dbReference type="NCBI Taxonomy" id="574566"/>
    <lineage>
        <taxon>Eukaryota</taxon>
        <taxon>Viridiplantae</taxon>
        <taxon>Chlorophyta</taxon>
        <taxon>core chlorophytes</taxon>
        <taxon>Trebouxiophyceae</taxon>
        <taxon>Trebouxiophyceae incertae sedis</taxon>
        <taxon>Coccomyxaceae</taxon>
        <taxon>Coccomyxa</taxon>
        <taxon>Coccomyxa subellipsoidea</taxon>
    </lineage>
</organism>
<dbReference type="GeneID" id="17044923"/>
<sequence length="437" mass="48850">MEVSAGPHTSKRLTRAERTDSSCALLALQANLCHGMAQDVRHVNADQTQRRLPAPQKLGSLSALPMEALLDDVAQRDRMLSFMRGCMAPEVITALSSMAAAKMLPINCARPLEGTLAAAFVLCQRANLKPAILATQPELLMAVFWILEHQYRSHLSTILRSYLDYMHTAPRQKLYSMKWWRTEMLRWQGIVLQKASWRMHIEEERDLAPVLALIDGLGLSHRLAAICSCVLTDAQQRMAARSRISRTPPTVQRPGPVRQPPAEKHLQRIAAPTTQQHLQATAQKPLLPGQWYYQQAVAAIGTKPEARQQRPSSSHRREQREVTRAHAPMEVSAEPPSATALAEAHADASEAELSQSFEQGCKLPRTQADRMVSAERYAIHCQSQCTDVLQLRRSQRLQEAGQRAAPSMQLPMPSNLRQMSMTQQLQSEVARAGKRAR</sequence>
<gene>
    <name evidence="2" type="ORF">COCSUDRAFT_59417</name>
</gene>
<feature type="region of interest" description="Disordered" evidence="1">
    <location>
        <begin position="240"/>
        <end position="264"/>
    </location>
</feature>
<keyword evidence="3" id="KW-1185">Reference proteome</keyword>
<dbReference type="RefSeq" id="XP_005651458.1">
    <property type="nucleotide sequence ID" value="XM_005651401.1"/>
</dbReference>
<dbReference type="KEGG" id="csl:COCSUDRAFT_59417"/>
<feature type="compositionally biased region" description="Basic and acidic residues" evidence="1">
    <location>
        <begin position="315"/>
        <end position="324"/>
    </location>
</feature>
<protein>
    <submittedName>
        <fullName evidence="2">Uncharacterized protein</fullName>
    </submittedName>
</protein>